<evidence type="ECO:0000256" key="5">
    <source>
        <dbReference type="ARBA" id="ARBA00029447"/>
    </source>
</evidence>
<evidence type="ECO:0000259" key="9">
    <source>
        <dbReference type="PROSITE" id="PS50111"/>
    </source>
</evidence>
<feature type="region of interest" description="Disordered" evidence="7">
    <location>
        <begin position="1"/>
        <end position="24"/>
    </location>
</feature>
<dbReference type="SUPFAM" id="SSF58104">
    <property type="entry name" value="Methyl-accepting chemotaxis protein (MCP) signaling domain"/>
    <property type="match status" value="1"/>
</dbReference>
<keyword evidence="8" id="KW-0812">Transmembrane</keyword>
<dbReference type="CDD" id="cd06225">
    <property type="entry name" value="HAMP"/>
    <property type="match status" value="1"/>
</dbReference>
<feature type="transmembrane region" description="Helical" evidence="8">
    <location>
        <begin position="367"/>
        <end position="389"/>
    </location>
</feature>
<reference evidence="11" key="1">
    <citation type="submission" date="2016-08" db="EMBL/GenBank/DDBJ databases">
        <title>Complete Genome Seqeunce of Paenibacillus sp. BIHB 4019 from tea rhizoplane.</title>
        <authorList>
            <person name="Thakur R."/>
            <person name="Swarnkar M.K."/>
            <person name="Gulati A."/>
        </authorList>
    </citation>
    <scope>NUCLEOTIDE SEQUENCE [LARGE SCALE GENOMIC DNA]</scope>
    <source>
        <strain evidence="11">BIHB4019</strain>
    </source>
</reference>
<dbReference type="PANTHER" id="PTHR32089">
    <property type="entry name" value="METHYL-ACCEPTING CHEMOTAXIS PROTEIN MCPB"/>
    <property type="match status" value="1"/>
</dbReference>
<evidence type="ECO:0000256" key="1">
    <source>
        <dbReference type="ARBA" id="ARBA00004236"/>
    </source>
</evidence>
<dbReference type="GO" id="GO:0007165">
    <property type="term" value="P:signal transduction"/>
    <property type="evidence" value="ECO:0007669"/>
    <property type="project" value="UniProtKB-KW"/>
</dbReference>
<dbReference type="AlphaFoldDB" id="A0A1B2DRH1"/>
<comment type="subcellular location">
    <subcellularLocation>
        <location evidence="1">Cell membrane</location>
    </subcellularLocation>
</comment>
<evidence type="ECO:0000256" key="7">
    <source>
        <dbReference type="SAM" id="MobiDB-lite"/>
    </source>
</evidence>
<dbReference type="SMART" id="SM00283">
    <property type="entry name" value="MA"/>
    <property type="match status" value="1"/>
</dbReference>
<dbReference type="Pfam" id="PF00672">
    <property type="entry name" value="HAMP"/>
    <property type="match status" value="1"/>
</dbReference>
<organism evidence="11">
    <name type="scientific">Paenibacillus sp. BIHB 4019</name>
    <dbReference type="NCBI Taxonomy" id="1870819"/>
    <lineage>
        <taxon>Bacteria</taxon>
        <taxon>Bacillati</taxon>
        <taxon>Bacillota</taxon>
        <taxon>Bacilli</taxon>
        <taxon>Bacillales</taxon>
        <taxon>Paenibacillaceae</taxon>
        <taxon>Paenibacillus</taxon>
    </lineage>
</organism>
<keyword evidence="3 8" id="KW-0472">Membrane</keyword>
<dbReference type="Pfam" id="PF00015">
    <property type="entry name" value="MCPsignal"/>
    <property type="match status" value="1"/>
</dbReference>
<dbReference type="InterPro" id="IPR004089">
    <property type="entry name" value="MCPsignal_dom"/>
</dbReference>
<dbReference type="Gene3D" id="1.10.287.950">
    <property type="entry name" value="Methyl-accepting chemotaxis protein"/>
    <property type="match status" value="1"/>
</dbReference>
<evidence type="ECO:0000256" key="8">
    <source>
        <dbReference type="SAM" id="Phobius"/>
    </source>
</evidence>
<feature type="domain" description="Methyl-accepting transducer" evidence="9">
    <location>
        <begin position="458"/>
        <end position="715"/>
    </location>
</feature>
<dbReference type="Gene3D" id="6.10.340.10">
    <property type="match status" value="1"/>
</dbReference>
<keyword evidence="4 6" id="KW-0807">Transducer</keyword>
<evidence type="ECO:0000256" key="6">
    <source>
        <dbReference type="PROSITE-ProRule" id="PRU00284"/>
    </source>
</evidence>
<feature type="compositionally biased region" description="Basic and acidic residues" evidence="7">
    <location>
        <begin position="1"/>
        <end position="22"/>
    </location>
</feature>
<dbReference type="EMBL" id="CP016808">
    <property type="protein sequence ID" value="ANY70295.1"/>
    <property type="molecule type" value="Genomic_DNA"/>
</dbReference>
<dbReference type="PANTHER" id="PTHR32089:SF114">
    <property type="entry name" value="METHYL-ACCEPTING CHEMOTAXIS PROTEIN MCPB"/>
    <property type="match status" value="1"/>
</dbReference>
<evidence type="ECO:0000256" key="2">
    <source>
        <dbReference type="ARBA" id="ARBA00022475"/>
    </source>
</evidence>
<dbReference type="InterPro" id="IPR003660">
    <property type="entry name" value="HAMP_dom"/>
</dbReference>
<dbReference type="CDD" id="cd12912">
    <property type="entry name" value="PDC2_MCP_like"/>
    <property type="match status" value="1"/>
</dbReference>
<evidence type="ECO:0000259" key="10">
    <source>
        <dbReference type="PROSITE" id="PS50885"/>
    </source>
</evidence>
<keyword evidence="2" id="KW-1003">Cell membrane</keyword>
<dbReference type="RefSeq" id="WP_237163290.1">
    <property type="nucleotide sequence ID" value="NZ_CP016808.1"/>
</dbReference>
<protein>
    <submittedName>
        <fullName evidence="11">Chemotaxis protein</fullName>
    </submittedName>
</protein>
<feature type="transmembrane region" description="Helical" evidence="8">
    <location>
        <begin position="76"/>
        <end position="96"/>
    </location>
</feature>
<gene>
    <name evidence="11" type="ORF">BBD42_30210</name>
</gene>
<feature type="domain" description="HAMP" evidence="10">
    <location>
        <begin position="386"/>
        <end position="439"/>
    </location>
</feature>
<comment type="similarity">
    <text evidence="5">Belongs to the methyl-accepting chemotaxis (MCP) protein family.</text>
</comment>
<keyword evidence="8" id="KW-1133">Transmembrane helix</keyword>
<accession>A0A1B2DRH1</accession>
<name>A0A1B2DRH1_9BACL</name>
<sequence length="745" mass="80494">MKKNEDKTQSKKIAREKAESGKSMKALSGFWSGSKPIMKKIISKTGKYGKSSSKQLLSLSKEMKLNQVNKSVGTKLFLIIFASIVACVLAVGLIAYSQTKTIVERKVSGASFQTVSQVTTNLNIILDNYEEMTMQILINKDLHTLIGKMRDGEDDYTRFEASRELSNKMQDYVLGNSSIKALYLLPLDNKLPVVTAGNASSVASDAMKKEEWFGKVQESNGKALWIETQPKGFGGANGAPTVGISRLLKDSTLNEVSYMLLIEINLASIQERFKEVSLGPGSELSIVDGQNNYIAAPNNELIGQPAPVALPTEGDAAIEGSKKLNTNAGESMLTVYKTFDSVDWKLLGLIPVDTLVEDAKVIRNMTIITAIVAVFLAIAIGFLVIRTIAQPLTNLRNLMNEGQRGNLTVRSAIRKRSDEIGELSDSFNDMMTQITNLAKQATQSADTVLHTAGELTDVSRKTAISSREISVATEEIANGASSLAVEAERGSDLSGNISTQMETVKQANAEIVRAAGEVEKASERGAAYMGELSHKTGQTEQMTRSMVEKVDSLKDSTGSIVKILDVLNNLTKQTNILSLNAAIEAARAGAAGKGFMVVADEIRKLADQSRQSIDIVGQITEKIQGEIDNTVSVLSDAYPLFQEQIVSVKQATDIFVGVQEQMVQFVHKLDSVTDSIGELDKSQEVLSEAMTNVSAVAQQSSATSEEVASLSSEQLSISDGLVSLSEELGSVSRELKDSLAKFKIE</sequence>
<evidence type="ECO:0000256" key="3">
    <source>
        <dbReference type="ARBA" id="ARBA00023136"/>
    </source>
</evidence>
<dbReference type="PROSITE" id="PS50885">
    <property type="entry name" value="HAMP"/>
    <property type="match status" value="1"/>
</dbReference>
<dbReference type="GO" id="GO:0005886">
    <property type="term" value="C:plasma membrane"/>
    <property type="evidence" value="ECO:0007669"/>
    <property type="project" value="UniProtKB-SubCell"/>
</dbReference>
<dbReference type="PROSITE" id="PS50111">
    <property type="entry name" value="CHEMOTAXIS_TRANSDUC_2"/>
    <property type="match status" value="1"/>
</dbReference>
<dbReference type="SMART" id="SM00304">
    <property type="entry name" value="HAMP"/>
    <property type="match status" value="1"/>
</dbReference>
<evidence type="ECO:0000256" key="4">
    <source>
        <dbReference type="ARBA" id="ARBA00023224"/>
    </source>
</evidence>
<proteinExistence type="inferred from homology"/>
<dbReference type="Gene3D" id="3.30.450.20">
    <property type="entry name" value="PAS domain"/>
    <property type="match status" value="2"/>
</dbReference>
<evidence type="ECO:0000313" key="11">
    <source>
        <dbReference type="EMBL" id="ANY70295.1"/>
    </source>
</evidence>